<dbReference type="RefSeq" id="WP_094474706.1">
    <property type="nucleotide sequence ID" value="NZ_NOXT01000121.1"/>
</dbReference>
<dbReference type="InterPro" id="IPR036526">
    <property type="entry name" value="C-N_Hydrolase_sf"/>
</dbReference>
<reference evidence="1 2" key="1">
    <citation type="submission" date="2017-07" db="EMBL/GenBank/DDBJ databases">
        <title>Sandarakinorhabdus cyanobacteriorum sp. nov., a novel bacterium isolated from cyanobacterial aggregates in a eutrophic lake.</title>
        <authorList>
            <person name="Cai H."/>
        </authorList>
    </citation>
    <scope>NUCLEOTIDE SEQUENCE [LARGE SCALE GENOMIC DNA]</scope>
    <source>
        <strain evidence="1 2">TH057</strain>
    </source>
</reference>
<evidence type="ECO:0000313" key="1">
    <source>
        <dbReference type="EMBL" id="OYQ25757.1"/>
    </source>
</evidence>
<evidence type="ECO:0000313" key="2">
    <source>
        <dbReference type="Proteomes" id="UP000216991"/>
    </source>
</evidence>
<comment type="caution">
    <text evidence="1">The sequence shown here is derived from an EMBL/GenBank/DDBJ whole genome shotgun (WGS) entry which is preliminary data.</text>
</comment>
<proteinExistence type="predicted"/>
<dbReference type="OrthoDB" id="8737571at2"/>
<gene>
    <name evidence="1" type="ORF">CHU93_13630</name>
</gene>
<dbReference type="AlphaFoldDB" id="A0A255Y943"/>
<name>A0A255Y943_9SPHN</name>
<accession>A0A255Y943</accession>
<dbReference type="Proteomes" id="UP000216991">
    <property type="component" value="Unassembled WGS sequence"/>
</dbReference>
<sequence length="528" mass="57269">MSADDLAGLLLRLAEELAKRVQAAGKLPDALDRRPNPDERWVWFSLTQVSELAYEGLGISNFGPLDGVSDDALASVLVLLDDWFSPLNPGMEELPPRPPQFDSDLFESLEERLRMAGRLFPPLGVDAPALLIPAGRLGASFDPKALATAGVNVATVALGLVAAKLRHVIPVPSHVTRSPMVAANDRQPPWRGEVPQRVALQYRRALTDPAKPRAGQLKIAIAPIMESWAEGKFVPVPDRQSYSVRHDYDPGKRVADVLDAAAQADILLFPEMALSEAGLAVLSRELKSRFSQSQPSPELVSAGVLGTSKVGPGSNRVYHLSRDGQVLMVQDKLSPWDLNENDRMRLGLAGWGDGLILEDIGFGATIHLVDTPLLGRLMSYICADINDDLPADYLIQAAGVDWVHAPIMDHSTCWALDAANGRCIESRWSVRRALRAARQGVRLIVTNSLAMTEQANRHNQESGNTGYVLQDCGIGLLAEAIDGHAKVCHAKVALQAAASPNIRIVNWPSDRQPWGCDGYCIECRCAAS</sequence>
<dbReference type="EMBL" id="NOXT01000121">
    <property type="protein sequence ID" value="OYQ25757.1"/>
    <property type="molecule type" value="Genomic_DNA"/>
</dbReference>
<protein>
    <submittedName>
        <fullName evidence="1">Uncharacterized protein</fullName>
    </submittedName>
</protein>
<dbReference type="SUPFAM" id="SSF56317">
    <property type="entry name" value="Carbon-nitrogen hydrolase"/>
    <property type="match status" value="1"/>
</dbReference>
<keyword evidence="2" id="KW-1185">Reference proteome</keyword>
<organism evidence="1 2">
    <name type="scientific">Sandarakinorhabdus cyanobacteriorum</name>
    <dbReference type="NCBI Taxonomy" id="1981098"/>
    <lineage>
        <taxon>Bacteria</taxon>
        <taxon>Pseudomonadati</taxon>
        <taxon>Pseudomonadota</taxon>
        <taxon>Alphaproteobacteria</taxon>
        <taxon>Sphingomonadales</taxon>
        <taxon>Sphingosinicellaceae</taxon>
        <taxon>Sandarakinorhabdus</taxon>
    </lineage>
</organism>
<dbReference type="Gene3D" id="3.60.110.10">
    <property type="entry name" value="Carbon-nitrogen hydrolase"/>
    <property type="match status" value="1"/>
</dbReference>